<reference evidence="1 2" key="1">
    <citation type="submission" date="2020-11" db="EMBL/GenBank/DDBJ databases">
        <title>The genome sequence of Novosphingobium sp. 1Y9A.</title>
        <authorList>
            <person name="Liu Y."/>
        </authorList>
    </citation>
    <scope>NUCLEOTIDE SEQUENCE [LARGE SCALE GENOMIC DNA]</scope>
    <source>
        <strain evidence="1 2">1Y9A</strain>
    </source>
</reference>
<gene>
    <name evidence="1" type="ORF">I2488_07715</name>
</gene>
<evidence type="ECO:0000313" key="2">
    <source>
        <dbReference type="Proteomes" id="UP000600799"/>
    </source>
</evidence>
<accession>A0ABS0HF47</accession>
<evidence type="ECO:0000313" key="1">
    <source>
        <dbReference type="EMBL" id="MBF9150887.1"/>
    </source>
</evidence>
<dbReference type="RefSeq" id="WP_196275222.1">
    <property type="nucleotide sequence ID" value="NZ_JADQDC010000004.1"/>
</dbReference>
<dbReference type="EMBL" id="JADQDC010000004">
    <property type="protein sequence ID" value="MBF9150887.1"/>
    <property type="molecule type" value="Genomic_DNA"/>
</dbReference>
<proteinExistence type="predicted"/>
<dbReference type="Proteomes" id="UP000600799">
    <property type="component" value="Unassembled WGS sequence"/>
</dbReference>
<organism evidence="1 2">
    <name type="scientific">Novosphingobium jiangmenense</name>
    <dbReference type="NCBI Taxonomy" id="2791981"/>
    <lineage>
        <taxon>Bacteria</taxon>
        <taxon>Pseudomonadati</taxon>
        <taxon>Pseudomonadota</taxon>
        <taxon>Alphaproteobacteria</taxon>
        <taxon>Sphingomonadales</taxon>
        <taxon>Sphingomonadaceae</taxon>
        <taxon>Novosphingobium</taxon>
    </lineage>
</organism>
<keyword evidence="2" id="KW-1185">Reference proteome</keyword>
<protein>
    <submittedName>
        <fullName evidence="1">DUF2939 domain-containing protein</fullName>
    </submittedName>
</protein>
<dbReference type="Pfam" id="PF11159">
    <property type="entry name" value="DUF2939"/>
    <property type="match status" value="1"/>
</dbReference>
<comment type="caution">
    <text evidence="1">The sequence shown here is derived from an EMBL/GenBank/DDBJ whole genome shotgun (WGS) entry which is preliminary data.</text>
</comment>
<dbReference type="InterPro" id="IPR021330">
    <property type="entry name" value="DUF2939"/>
</dbReference>
<name>A0ABS0HF47_9SPHN</name>
<sequence>MNKVILGAVALITVAGTGWYFASPSMAMAGLRDAALQGDKDELAEIVDFPAVRDSIKSQFKAQMAAEMAKEQNNGFAVLGAAFAMGMVDTMIDGVITPEGIKAMVENGRLKAKTSANAAEAEPKKPAEWEIERVSFDKFRATPKGGDKAFAMVFKRDGLGWDLVEIDLPDNLMDKSRAQ</sequence>